<dbReference type="Gene3D" id="6.10.150.10">
    <property type="match status" value="1"/>
</dbReference>
<gene>
    <name evidence="5" type="ORF">TELCIR_00115</name>
</gene>
<name>A0A2G9V5L8_TELCI</name>
<evidence type="ECO:0000313" key="5">
    <source>
        <dbReference type="EMBL" id="PIO77774.1"/>
    </source>
</evidence>
<dbReference type="AlphaFoldDB" id="A0A2G9V5L8"/>
<dbReference type="PANTHER" id="PTHR22793:SF12">
    <property type="entry name" value="MYOCARDIN-RELATED TRANSCRIPTION FACTOR, ISOFORM H"/>
    <property type="match status" value="1"/>
</dbReference>
<proteinExistence type="predicted"/>
<keyword evidence="3" id="KW-0539">Nucleus</keyword>
<dbReference type="PROSITE" id="PS51073">
    <property type="entry name" value="RPEL"/>
    <property type="match status" value="2"/>
</dbReference>
<dbReference type="PANTHER" id="PTHR22793">
    <property type="entry name" value="MYOCARDIN-RELATED TRANSCRIPTION FACTOR-RELATED"/>
    <property type="match status" value="1"/>
</dbReference>
<dbReference type="EMBL" id="KZ344987">
    <property type="protein sequence ID" value="PIO77774.1"/>
    <property type="molecule type" value="Genomic_DNA"/>
</dbReference>
<dbReference type="GO" id="GO:0005634">
    <property type="term" value="C:nucleus"/>
    <property type="evidence" value="ECO:0007669"/>
    <property type="project" value="UniProtKB-SubCell"/>
</dbReference>
<dbReference type="GO" id="GO:0045944">
    <property type="term" value="P:positive regulation of transcription by RNA polymerase II"/>
    <property type="evidence" value="ECO:0007669"/>
    <property type="project" value="TreeGrafter"/>
</dbReference>
<protein>
    <submittedName>
        <fullName evidence="5">RPEL repeat protein</fullName>
    </submittedName>
</protein>
<evidence type="ECO:0000256" key="3">
    <source>
        <dbReference type="ARBA" id="ARBA00023242"/>
    </source>
</evidence>
<comment type="subcellular location">
    <subcellularLocation>
        <location evidence="1">Nucleus</location>
    </subcellularLocation>
</comment>
<dbReference type="Proteomes" id="UP000230423">
    <property type="component" value="Unassembled WGS sequence"/>
</dbReference>
<evidence type="ECO:0000256" key="4">
    <source>
        <dbReference type="PROSITE-ProRule" id="PRU00401"/>
    </source>
</evidence>
<dbReference type="OrthoDB" id="197676at2759"/>
<sequence>MFLISTHDCWWATARGEQLRKKIEQRPSRERLLNQHILLSDGRVAPLIEQRARLLRQDRIRRNLSRKLEARPGPLELVTRKILQADADLEQAIEELALKIGGHMWAERVKEEYPAIIS</sequence>
<evidence type="ECO:0000256" key="1">
    <source>
        <dbReference type="ARBA" id="ARBA00004123"/>
    </source>
</evidence>
<reference evidence="5 6" key="1">
    <citation type="submission" date="2015-09" db="EMBL/GenBank/DDBJ databases">
        <title>Draft genome of the parasitic nematode Teladorsagia circumcincta isolate WARC Sus (inbred).</title>
        <authorList>
            <person name="Mitreva M."/>
        </authorList>
    </citation>
    <scope>NUCLEOTIDE SEQUENCE [LARGE SCALE GENOMIC DNA]</scope>
    <source>
        <strain evidence="5 6">S</strain>
    </source>
</reference>
<keyword evidence="6" id="KW-1185">Reference proteome</keyword>
<accession>A0A2G9V5L8</accession>
<keyword evidence="2" id="KW-0677">Repeat</keyword>
<dbReference type="SMART" id="SM00707">
    <property type="entry name" value="RPEL"/>
    <property type="match status" value="2"/>
</dbReference>
<dbReference type="InterPro" id="IPR004018">
    <property type="entry name" value="RPEL_repeat"/>
</dbReference>
<dbReference type="GO" id="GO:0003713">
    <property type="term" value="F:transcription coactivator activity"/>
    <property type="evidence" value="ECO:0007669"/>
    <property type="project" value="TreeGrafter"/>
</dbReference>
<evidence type="ECO:0000256" key="2">
    <source>
        <dbReference type="ARBA" id="ARBA00022737"/>
    </source>
</evidence>
<dbReference type="InterPro" id="IPR043451">
    <property type="entry name" value="Myocardin-like"/>
</dbReference>
<organism evidence="5 6">
    <name type="scientific">Teladorsagia circumcincta</name>
    <name type="common">Brown stomach worm</name>
    <name type="synonym">Ostertagia circumcincta</name>
    <dbReference type="NCBI Taxonomy" id="45464"/>
    <lineage>
        <taxon>Eukaryota</taxon>
        <taxon>Metazoa</taxon>
        <taxon>Ecdysozoa</taxon>
        <taxon>Nematoda</taxon>
        <taxon>Chromadorea</taxon>
        <taxon>Rhabditida</taxon>
        <taxon>Rhabditina</taxon>
        <taxon>Rhabditomorpha</taxon>
        <taxon>Strongyloidea</taxon>
        <taxon>Trichostrongylidae</taxon>
        <taxon>Teladorsagia</taxon>
    </lineage>
</organism>
<feature type="repeat" description="RPEL" evidence="4">
    <location>
        <begin position="17"/>
        <end position="42"/>
    </location>
</feature>
<feature type="repeat" description="RPEL" evidence="4">
    <location>
        <begin position="62"/>
        <end position="87"/>
    </location>
</feature>
<evidence type="ECO:0000313" key="6">
    <source>
        <dbReference type="Proteomes" id="UP000230423"/>
    </source>
</evidence>